<dbReference type="AlphaFoldDB" id="A0A6P8B4D0"/>
<reference evidence="3" key="3">
    <citation type="submission" date="2025-08" db="UniProtKB">
        <authorList>
            <consortium name="RefSeq"/>
        </authorList>
    </citation>
    <scope>IDENTIFICATION</scope>
    <source>
        <strain evidence="3">NI907</strain>
    </source>
</reference>
<feature type="compositionally biased region" description="Basic residues" evidence="1">
    <location>
        <begin position="1"/>
        <end position="15"/>
    </location>
</feature>
<evidence type="ECO:0000313" key="2">
    <source>
        <dbReference type="Proteomes" id="UP000515153"/>
    </source>
</evidence>
<accession>A0A6P8B4D0</accession>
<evidence type="ECO:0000256" key="1">
    <source>
        <dbReference type="SAM" id="MobiDB-lite"/>
    </source>
</evidence>
<dbReference type="GeneID" id="41961310"/>
<reference evidence="2 3" key="1">
    <citation type="journal article" date="2019" name="Mol. Biol. Evol.">
        <title>Blast fungal genomes show frequent chromosomal changes, gene gains and losses, and effector gene turnover.</title>
        <authorList>
            <person name="Gomez Luciano L.B."/>
            <person name="Jason Tsai I."/>
            <person name="Chuma I."/>
            <person name="Tosa Y."/>
            <person name="Chen Y.H."/>
            <person name="Li J.Y."/>
            <person name="Li M.Y."/>
            <person name="Jade Lu M.Y."/>
            <person name="Nakayashiki H."/>
            <person name="Li W.H."/>
        </authorList>
    </citation>
    <scope>NUCLEOTIDE SEQUENCE [LARGE SCALE GENOMIC DNA]</scope>
    <source>
        <strain evidence="2 3">NI907</strain>
    </source>
</reference>
<feature type="non-terminal residue" evidence="3">
    <location>
        <position position="1"/>
    </location>
</feature>
<organism evidence="2 3">
    <name type="scientific">Pyricularia grisea</name>
    <name type="common">Crabgrass-specific blast fungus</name>
    <name type="synonym">Magnaporthe grisea</name>
    <dbReference type="NCBI Taxonomy" id="148305"/>
    <lineage>
        <taxon>Eukaryota</taxon>
        <taxon>Fungi</taxon>
        <taxon>Dikarya</taxon>
        <taxon>Ascomycota</taxon>
        <taxon>Pezizomycotina</taxon>
        <taxon>Sordariomycetes</taxon>
        <taxon>Sordariomycetidae</taxon>
        <taxon>Magnaporthales</taxon>
        <taxon>Pyriculariaceae</taxon>
        <taxon>Pyricularia</taxon>
    </lineage>
</organism>
<evidence type="ECO:0000313" key="3">
    <source>
        <dbReference type="RefSeq" id="XP_030981879.1"/>
    </source>
</evidence>
<dbReference type="KEGG" id="pgri:PgNI_06377"/>
<proteinExistence type="predicted"/>
<protein>
    <submittedName>
        <fullName evidence="3">Uncharacterized protein</fullName>
    </submittedName>
</protein>
<dbReference type="Proteomes" id="UP000515153">
    <property type="component" value="Chromosome I"/>
</dbReference>
<dbReference type="RefSeq" id="XP_030981879.1">
    <property type="nucleotide sequence ID" value="XM_031126401.1"/>
</dbReference>
<name>A0A6P8B4D0_PYRGI</name>
<feature type="region of interest" description="Disordered" evidence="1">
    <location>
        <begin position="1"/>
        <end position="29"/>
    </location>
</feature>
<reference evidence="3" key="2">
    <citation type="submission" date="2019-10" db="EMBL/GenBank/DDBJ databases">
        <authorList>
            <consortium name="NCBI Genome Project"/>
        </authorList>
    </citation>
    <scope>NUCLEOTIDE SEQUENCE</scope>
    <source>
        <strain evidence="3">NI907</strain>
    </source>
</reference>
<sequence>TKGKRRKKKKKKKVQKNPPSQEHASIPPQAHVQYSAVPLYYCTTVLLHARSSQPTTVAFTRHRVISV</sequence>
<keyword evidence="2" id="KW-1185">Reference proteome</keyword>
<gene>
    <name evidence="3" type="ORF">PgNI_06377</name>
</gene>